<proteinExistence type="predicted"/>
<evidence type="ECO:0000313" key="1">
    <source>
        <dbReference type="EMBL" id="CAB4672899.1"/>
    </source>
</evidence>
<gene>
    <name evidence="1" type="ORF">UFOPK2312_00673</name>
</gene>
<organism evidence="1">
    <name type="scientific">freshwater metagenome</name>
    <dbReference type="NCBI Taxonomy" id="449393"/>
    <lineage>
        <taxon>unclassified sequences</taxon>
        <taxon>metagenomes</taxon>
        <taxon>ecological metagenomes</taxon>
    </lineage>
</organism>
<protein>
    <submittedName>
        <fullName evidence="1">Unannotated protein</fullName>
    </submittedName>
</protein>
<name>A0A6J6MHI9_9ZZZZ</name>
<dbReference type="EMBL" id="CAEZWY010000065">
    <property type="protein sequence ID" value="CAB4672899.1"/>
    <property type="molecule type" value="Genomic_DNA"/>
</dbReference>
<reference evidence="1" key="1">
    <citation type="submission" date="2020-05" db="EMBL/GenBank/DDBJ databases">
        <authorList>
            <person name="Chiriac C."/>
            <person name="Salcher M."/>
            <person name="Ghai R."/>
            <person name="Kavagutti S V."/>
        </authorList>
    </citation>
    <scope>NUCLEOTIDE SEQUENCE</scope>
</reference>
<accession>A0A6J6MHI9</accession>
<sequence>MSLRFNKVSTRESRILSNSISFPAIDSRDRRAVKRRVKAFSSSLFNILLALAAPARKSSIESKREISFSKVNNSPVTGRIFNEISTNSFKSAIS</sequence>
<dbReference type="AlphaFoldDB" id="A0A6J6MHI9"/>